<accession>Q1IJN7</accession>
<organism evidence="1 2">
    <name type="scientific">Koribacter versatilis (strain Ellin345)</name>
    <dbReference type="NCBI Taxonomy" id="204669"/>
    <lineage>
        <taxon>Bacteria</taxon>
        <taxon>Pseudomonadati</taxon>
        <taxon>Acidobacteriota</taxon>
        <taxon>Terriglobia</taxon>
        <taxon>Terriglobales</taxon>
        <taxon>Candidatus Korobacteraceae</taxon>
        <taxon>Candidatus Korobacter</taxon>
    </lineage>
</organism>
<dbReference type="AlphaFoldDB" id="Q1IJN7"/>
<gene>
    <name evidence="1" type="ordered locus">Acid345_3913</name>
</gene>
<dbReference type="EMBL" id="CP000360">
    <property type="protein sequence ID" value="ABF42913.1"/>
    <property type="molecule type" value="Genomic_DNA"/>
</dbReference>
<keyword evidence="2" id="KW-1185">Reference proteome</keyword>
<dbReference type="KEGG" id="aba:Acid345_3913"/>
<evidence type="ECO:0000313" key="1">
    <source>
        <dbReference type="EMBL" id="ABF42913.1"/>
    </source>
</evidence>
<proteinExistence type="predicted"/>
<evidence type="ECO:0000313" key="2">
    <source>
        <dbReference type="Proteomes" id="UP000002432"/>
    </source>
</evidence>
<dbReference type="HOGENOM" id="CLU_1914304_0_0_0"/>
<sequence>MHNNLGIETRCRNLWSEVVSALENRVTSVNRYVPEAKSRIACEMLSGDAIQIKQDAANRSLVASLDLKAHSIQLNRFEGSAAEKHEEHDLPLSMLGDGELYVTDGRQLLADPVEVAKFLMSALLNQSATAAA</sequence>
<dbReference type="STRING" id="204669.Acid345_3913"/>
<name>Q1IJN7_KORVE</name>
<protein>
    <submittedName>
        <fullName evidence="1">Uncharacterized protein</fullName>
    </submittedName>
</protein>
<dbReference type="EnsemblBacteria" id="ABF42913">
    <property type="protein sequence ID" value="ABF42913"/>
    <property type="gene ID" value="Acid345_3913"/>
</dbReference>
<dbReference type="Proteomes" id="UP000002432">
    <property type="component" value="Chromosome"/>
</dbReference>
<reference evidence="1 2" key="1">
    <citation type="journal article" date="2009" name="Appl. Environ. Microbiol.">
        <title>Three genomes from the phylum Acidobacteria provide insight into the lifestyles of these microorganisms in soils.</title>
        <authorList>
            <person name="Ward N.L."/>
            <person name="Challacombe J.F."/>
            <person name="Janssen P.H."/>
            <person name="Henrissat B."/>
            <person name="Coutinho P.M."/>
            <person name="Wu M."/>
            <person name="Xie G."/>
            <person name="Haft D.H."/>
            <person name="Sait M."/>
            <person name="Badger J."/>
            <person name="Barabote R.D."/>
            <person name="Bradley B."/>
            <person name="Brettin T.S."/>
            <person name="Brinkac L.M."/>
            <person name="Bruce D."/>
            <person name="Creasy T."/>
            <person name="Daugherty S.C."/>
            <person name="Davidsen T.M."/>
            <person name="DeBoy R.T."/>
            <person name="Detter J.C."/>
            <person name="Dodson R.J."/>
            <person name="Durkin A.S."/>
            <person name="Ganapathy A."/>
            <person name="Gwinn-Giglio M."/>
            <person name="Han C.S."/>
            <person name="Khouri H."/>
            <person name="Kiss H."/>
            <person name="Kothari S.P."/>
            <person name="Madupu R."/>
            <person name="Nelson K.E."/>
            <person name="Nelson W.C."/>
            <person name="Paulsen I."/>
            <person name="Penn K."/>
            <person name="Ren Q."/>
            <person name="Rosovitz M.J."/>
            <person name="Selengut J.D."/>
            <person name="Shrivastava S."/>
            <person name="Sullivan S.A."/>
            <person name="Tapia R."/>
            <person name="Thompson L.S."/>
            <person name="Watkins K.L."/>
            <person name="Yang Q."/>
            <person name="Yu C."/>
            <person name="Zafar N."/>
            <person name="Zhou L."/>
            <person name="Kuske C.R."/>
        </authorList>
    </citation>
    <scope>NUCLEOTIDE SEQUENCE [LARGE SCALE GENOMIC DNA]</scope>
    <source>
        <strain evidence="1 2">Ellin345</strain>
    </source>
</reference>